<name>A0ABX1MCU7_9CYAN</name>
<evidence type="ECO:0000313" key="1">
    <source>
        <dbReference type="EMBL" id="NMF65326.1"/>
    </source>
</evidence>
<protein>
    <submittedName>
        <fullName evidence="1">Uncharacterized protein</fullName>
    </submittedName>
</protein>
<dbReference type="Proteomes" id="UP000762253">
    <property type="component" value="Unassembled WGS sequence"/>
</dbReference>
<dbReference type="EMBL" id="QMEC01000098">
    <property type="protein sequence ID" value="NMF65326.1"/>
    <property type="molecule type" value="Genomic_DNA"/>
</dbReference>
<sequence length="74" mass="8668">MVIYIQKLQFYLRSFLISADGRLYRVLSRQVLIQPISENVEKIHDLFESMSQAVMILTEQEARSHWATIPLTSN</sequence>
<gene>
    <name evidence="1" type="ORF">DP115_22240</name>
</gene>
<organism evidence="1 2">
    <name type="scientific">Brasilonema octagenarum UFV-OR1</name>
    <dbReference type="NCBI Taxonomy" id="417115"/>
    <lineage>
        <taxon>Bacteria</taxon>
        <taxon>Bacillati</taxon>
        <taxon>Cyanobacteriota</taxon>
        <taxon>Cyanophyceae</taxon>
        <taxon>Nostocales</taxon>
        <taxon>Scytonemataceae</taxon>
        <taxon>Brasilonema</taxon>
        <taxon>Octagenarum group</taxon>
    </lineage>
</organism>
<evidence type="ECO:0000313" key="2">
    <source>
        <dbReference type="Proteomes" id="UP000762253"/>
    </source>
</evidence>
<keyword evidence="2" id="KW-1185">Reference proteome</keyword>
<proteinExistence type="predicted"/>
<reference evidence="1 2" key="1">
    <citation type="submission" date="2018-06" db="EMBL/GenBank/DDBJ databases">
        <title>Comparative genomics of Brasilonema spp. strains.</title>
        <authorList>
            <person name="Alvarenga D.O."/>
            <person name="Fiore M.F."/>
            <person name="Varani A.M."/>
        </authorList>
    </citation>
    <scope>NUCLEOTIDE SEQUENCE [LARGE SCALE GENOMIC DNA]</scope>
    <source>
        <strain evidence="1 2">UFV-OR1</strain>
    </source>
</reference>
<accession>A0ABX1MCU7</accession>
<comment type="caution">
    <text evidence="1">The sequence shown here is derived from an EMBL/GenBank/DDBJ whole genome shotgun (WGS) entry which is preliminary data.</text>
</comment>
<dbReference type="RefSeq" id="WP_169266894.1">
    <property type="nucleotide sequence ID" value="NZ_QMEC01000098.1"/>
</dbReference>